<name>A0A0P0N5Q0_9CREN</name>
<dbReference type="CDD" id="cd03358">
    <property type="entry name" value="LbH_WxcM_N_like"/>
    <property type="match status" value="1"/>
</dbReference>
<sequence length="237" mass="25025">MAGFVSRRARVEGLMAPSAVVLGSSVVGEGSFIDDNVVLGYPVRSKLRKLAGSGSSGSSLWEEMDALSEGSVIGRGCILRRGAVVYERVQLGDRVETGHHVVIREETVIGDGTIVGTATVVDGRVRVGRGVRIETGVYIPPGTVIGDEVFIGPRAVFTNDKYPPSRRLVGVVVEDGAVIGANAVILPGVRIGRRAVVAAGSVVTRDVPPGTVVAGVPARPIMSRDEYEERKRLWEQG</sequence>
<dbReference type="PANTHER" id="PTHR43300:SF10">
    <property type="entry name" value="2,3,4,5-TETRAHYDROPYRIDINE-2,6-DICARBOXYLATE N-ACETYLTRANSFERASE"/>
    <property type="match status" value="1"/>
</dbReference>
<dbReference type="SUPFAM" id="SSF51161">
    <property type="entry name" value="Trimeric LpxA-like enzymes"/>
    <property type="match status" value="1"/>
</dbReference>
<dbReference type="KEGG" id="pdl:Pyrde_1939"/>
<reference evidence="5 6" key="1">
    <citation type="submission" date="2015-10" db="EMBL/GenBank/DDBJ databases">
        <title>Complete genome sequence of hyperthermophilic archaeon Pyrodictium delaneyi Su06.</title>
        <authorList>
            <person name="Jung J.-H."/>
            <person name="Lin J."/>
            <person name="Holden J.F."/>
            <person name="Park C.-S."/>
        </authorList>
    </citation>
    <scope>NUCLEOTIDE SEQUENCE [LARGE SCALE GENOMIC DNA]</scope>
    <source>
        <strain evidence="5 6">Su06</strain>
    </source>
</reference>
<protein>
    <submittedName>
        <fullName evidence="5">Acetyltransferase</fullName>
    </submittedName>
</protein>
<accession>A0A0P0N5Q0</accession>
<dbReference type="InterPro" id="IPR050179">
    <property type="entry name" value="Trans_hexapeptide_repeat"/>
</dbReference>
<dbReference type="Pfam" id="PF00132">
    <property type="entry name" value="Hexapep"/>
    <property type="match status" value="3"/>
</dbReference>
<dbReference type="Gene3D" id="2.160.10.10">
    <property type="entry name" value="Hexapeptide repeat proteins"/>
    <property type="match status" value="1"/>
</dbReference>
<keyword evidence="2 5" id="KW-0808">Transferase</keyword>
<dbReference type="InterPro" id="IPR018357">
    <property type="entry name" value="Hexapep_transf_CS"/>
</dbReference>
<dbReference type="EMBL" id="CP013011">
    <property type="protein sequence ID" value="ALL01982.1"/>
    <property type="molecule type" value="Genomic_DNA"/>
</dbReference>
<evidence type="ECO:0000313" key="5">
    <source>
        <dbReference type="EMBL" id="ALL01982.1"/>
    </source>
</evidence>
<evidence type="ECO:0000313" key="6">
    <source>
        <dbReference type="Proteomes" id="UP000058613"/>
    </source>
</evidence>
<keyword evidence="3" id="KW-0220">Diaminopimelate biosynthesis</keyword>
<keyword evidence="1" id="KW-0028">Amino-acid biosynthesis</keyword>
<dbReference type="PANTHER" id="PTHR43300">
    <property type="entry name" value="ACETYLTRANSFERASE"/>
    <property type="match status" value="1"/>
</dbReference>
<dbReference type="InterPro" id="IPR001451">
    <property type="entry name" value="Hexapep"/>
</dbReference>
<dbReference type="PROSITE" id="PS00101">
    <property type="entry name" value="HEXAPEP_TRANSFERASES"/>
    <property type="match status" value="1"/>
</dbReference>
<dbReference type="GeneID" id="74305777"/>
<evidence type="ECO:0000256" key="3">
    <source>
        <dbReference type="ARBA" id="ARBA00022915"/>
    </source>
</evidence>
<dbReference type="AlphaFoldDB" id="A0A0P0N5Q0"/>
<dbReference type="GO" id="GO:0016740">
    <property type="term" value="F:transferase activity"/>
    <property type="evidence" value="ECO:0007669"/>
    <property type="project" value="UniProtKB-KW"/>
</dbReference>
<evidence type="ECO:0000256" key="4">
    <source>
        <dbReference type="ARBA" id="ARBA00023154"/>
    </source>
</evidence>
<evidence type="ECO:0000256" key="1">
    <source>
        <dbReference type="ARBA" id="ARBA00022605"/>
    </source>
</evidence>
<dbReference type="STRING" id="1273541.Pyrde_1939"/>
<evidence type="ECO:0000256" key="2">
    <source>
        <dbReference type="ARBA" id="ARBA00022679"/>
    </source>
</evidence>
<keyword evidence="4" id="KW-0457">Lysine biosynthesis</keyword>
<proteinExistence type="predicted"/>
<gene>
    <name evidence="5" type="ORF">Pyrde_1939</name>
</gene>
<dbReference type="RefSeq" id="WP_269465025.1">
    <property type="nucleotide sequence ID" value="NZ_CP013011.1"/>
</dbReference>
<dbReference type="InterPro" id="IPR011004">
    <property type="entry name" value="Trimer_LpxA-like_sf"/>
</dbReference>
<organism evidence="5 6">
    <name type="scientific">Pyrodictium delaneyi</name>
    <dbReference type="NCBI Taxonomy" id="1273541"/>
    <lineage>
        <taxon>Archaea</taxon>
        <taxon>Thermoproteota</taxon>
        <taxon>Thermoprotei</taxon>
        <taxon>Desulfurococcales</taxon>
        <taxon>Pyrodictiaceae</taxon>
        <taxon>Pyrodictium</taxon>
    </lineage>
</organism>
<dbReference type="Proteomes" id="UP000058613">
    <property type="component" value="Chromosome"/>
</dbReference>